<dbReference type="InterPro" id="IPR011129">
    <property type="entry name" value="CSD"/>
</dbReference>
<dbReference type="CDD" id="cd04458">
    <property type="entry name" value="CSP_CDS"/>
    <property type="match status" value="1"/>
</dbReference>
<sequence>MPTGKLKWFDTTKGYGFITSDDGGPDVFLHLSKVTEANLPTLQPGVRLRYVLGRQGNKVSAHDLSLMPDEAATRSPARMIDGDADFEAEFEREWGLRRG</sequence>
<dbReference type="KEGG" id="avi:Avi_9546"/>
<proteinExistence type="predicted"/>
<organism evidence="3 4">
    <name type="scientific">Allorhizobium ampelinum (strain ATCC BAA-846 / DSM 112012 / S4)</name>
    <name type="common">Agrobacterium vitis (strain S4)</name>
    <dbReference type="NCBI Taxonomy" id="311402"/>
    <lineage>
        <taxon>Bacteria</taxon>
        <taxon>Pseudomonadati</taxon>
        <taxon>Pseudomonadota</taxon>
        <taxon>Alphaproteobacteria</taxon>
        <taxon>Hyphomicrobiales</taxon>
        <taxon>Rhizobiaceae</taxon>
        <taxon>Rhizobium/Agrobacterium group</taxon>
        <taxon>Allorhizobium</taxon>
        <taxon>Allorhizobium ampelinum</taxon>
    </lineage>
</organism>
<dbReference type="PROSITE" id="PS51857">
    <property type="entry name" value="CSD_2"/>
    <property type="match status" value="1"/>
</dbReference>
<gene>
    <name evidence="3" type="ordered locus">Avi_9546</name>
</gene>
<dbReference type="Pfam" id="PF00313">
    <property type="entry name" value="CSD"/>
    <property type="match status" value="1"/>
</dbReference>
<dbReference type="SMART" id="SM00357">
    <property type="entry name" value="CSP"/>
    <property type="match status" value="1"/>
</dbReference>
<dbReference type="InterPro" id="IPR012340">
    <property type="entry name" value="NA-bd_OB-fold"/>
</dbReference>
<dbReference type="InterPro" id="IPR019844">
    <property type="entry name" value="CSD_CS"/>
</dbReference>
<keyword evidence="4" id="KW-1185">Reference proteome</keyword>
<dbReference type="SUPFAM" id="SSF50249">
    <property type="entry name" value="Nucleic acid-binding proteins"/>
    <property type="match status" value="1"/>
</dbReference>
<dbReference type="AlphaFoldDB" id="B9K345"/>
<evidence type="ECO:0000259" key="2">
    <source>
        <dbReference type="PROSITE" id="PS51857"/>
    </source>
</evidence>
<geneLocation type="plasmid" evidence="3 4">
    <name>pAtS4b</name>
</geneLocation>
<dbReference type="HOGENOM" id="CLU_117621_4_1_5"/>
<evidence type="ECO:0000313" key="3">
    <source>
        <dbReference type="EMBL" id="ACM39293.1"/>
    </source>
</evidence>
<protein>
    <submittedName>
        <fullName evidence="3">CspA-like protein</fullName>
    </submittedName>
</protein>
<name>B9K345_ALLAM</name>
<dbReference type="GO" id="GO:0005829">
    <property type="term" value="C:cytosol"/>
    <property type="evidence" value="ECO:0007669"/>
    <property type="project" value="UniProtKB-ARBA"/>
</dbReference>
<dbReference type="RefSeq" id="WP_012655053.1">
    <property type="nucleotide sequence ID" value="NC_011991.1"/>
</dbReference>
<evidence type="ECO:0000256" key="1">
    <source>
        <dbReference type="RuleBase" id="RU000408"/>
    </source>
</evidence>
<dbReference type="PRINTS" id="PR00050">
    <property type="entry name" value="COLDSHOCK"/>
</dbReference>
<evidence type="ECO:0000313" key="4">
    <source>
        <dbReference type="Proteomes" id="UP000001596"/>
    </source>
</evidence>
<dbReference type="PANTHER" id="PTHR46565">
    <property type="entry name" value="COLD SHOCK DOMAIN PROTEIN 2"/>
    <property type="match status" value="1"/>
</dbReference>
<dbReference type="PANTHER" id="PTHR46565:SF20">
    <property type="entry name" value="COLD SHOCK DOMAIN-CONTAINING PROTEIN 4"/>
    <property type="match status" value="1"/>
</dbReference>
<keyword evidence="3" id="KW-0614">Plasmid</keyword>
<feature type="domain" description="CSD" evidence="2">
    <location>
        <begin position="1"/>
        <end position="66"/>
    </location>
</feature>
<reference evidence="3 4" key="1">
    <citation type="journal article" date="2009" name="J. Bacteriol.">
        <title>Genome sequences of three Agrobacterium biovars help elucidate the evolution of multichromosome genomes in bacteria.</title>
        <authorList>
            <person name="Slater S.C."/>
            <person name="Goldman B.S."/>
            <person name="Goodner B."/>
            <person name="Setubal J.C."/>
            <person name="Farrand S.K."/>
            <person name="Nester E.W."/>
            <person name="Burr T.J."/>
            <person name="Banta L."/>
            <person name="Dickerman A.W."/>
            <person name="Paulsen I."/>
            <person name="Otten L."/>
            <person name="Suen G."/>
            <person name="Welch R."/>
            <person name="Almeida N.F."/>
            <person name="Arnold F."/>
            <person name="Burton O.T."/>
            <person name="Du Z."/>
            <person name="Ewing A."/>
            <person name="Godsy E."/>
            <person name="Heisel S."/>
            <person name="Houmiel K.L."/>
            <person name="Jhaveri J."/>
            <person name="Lu J."/>
            <person name="Miller N.M."/>
            <person name="Norton S."/>
            <person name="Chen Q."/>
            <person name="Phoolcharoen W."/>
            <person name="Ohlin V."/>
            <person name="Ondrusek D."/>
            <person name="Pride N."/>
            <person name="Stricklin S.L."/>
            <person name="Sun J."/>
            <person name="Wheeler C."/>
            <person name="Wilson L."/>
            <person name="Zhu H."/>
            <person name="Wood D.W."/>
        </authorList>
    </citation>
    <scope>NUCLEOTIDE SEQUENCE [LARGE SCALE GENOMIC DNA]</scope>
    <source>
        <strain evidence="4">S4 / ATCC BAA-846</strain>
        <plasmid evidence="3 4">pAtS4b</plasmid>
    </source>
</reference>
<dbReference type="Proteomes" id="UP000001596">
    <property type="component" value="Plasmid pAtS4b"/>
</dbReference>
<accession>B9K345</accession>
<comment type="subcellular location">
    <subcellularLocation>
        <location evidence="1">Cytoplasm</location>
    </subcellularLocation>
</comment>
<dbReference type="EMBL" id="CP000635">
    <property type="protein sequence ID" value="ACM39293.1"/>
    <property type="molecule type" value="Genomic_DNA"/>
</dbReference>
<dbReference type="Gene3D" id="2.40.50.140">
    <property type="entry name" value="Nucleic acid-binding proteins"/>
    <property type="match status" value="1"/>
</dbReference>
<dbReference type="GO" id="GO:0003676">
    <property type="term" value="F:nucleic acid binding"/>
    <property type="evidence" value="ECO:0007669"/>
    <property type="project" value="InterPro"/>
</dbReference>
<dbReference type="PROSITE" id="PS00352">
    <property type="entry name" value="CSD_1"/>
    <property type="match status" value="1"/>
</dbReference>
<dbReference type="InterPro" id="IPR002059">
    <property type="entry name" value="CSP_DNA-bd"/>
</dbReference>